<sequence length="165" mass="18480">MSWGLHSFLLGCHILFAAVWVGGVLFIGWGVYPVVKKMPPSRQQTFLHALMKWSHWPLTAAGSGVIFTGFLLGTVLGPIREWESLWRSDYGQIWLFSLIVGLAVLAWGALVGYRQAMKVLSDDSLWRRAESGDTRPLMKAMRSIILVESLEAVGFIVLICLMLLF</sequence>
<proteinExistence type="predicted"/>
<dbReference type="OrthoDB" id="2703588at2"/>
<dbReference type="AlphaFoldDB" id="A0A2T0LGV3"/>
<evidence type="ECO:0000313" key="3">
    <source>
        <dbReference type="Proteomes" id="UP000237797"/>
    </source>
</evidence>
<keyword evidence="1" id="KW-0472">Membrane</keyword>
<keyword evidence="3" id="KW-1185">Reference proteome</keyword>
<keyword evidence="1" id="KW-1133">Transmembrane helix</keyword>
<feature type="transmembrane region" description="Helical" evidence="1">
    <location>
        <begin position="91"/>
        <end position="113"/>
    </location>
</feature>
<accession>A0A2T0LGV3</accession>
<name>A0A2T0LGV3_9BACL</name>
<gene>
    <name evidence="2" type="ORF">CLV97_106138</name>
</gene>
<keyword evidence="1" id="KW-0812">Transmembrane</keyword>
<feature type="transmembrane region" description="Helical" evidence="1">
    <location>
        <begin position="56"/>
        <end position="79"/>
    </location>
</feature>
<evidence type="ECO:0000256" key="1">
    <source>
        <dbReference type="SAM" id="Phobius"/>
    </source>
</evidence>
<dbReference type="EMBL" id="PVNE01000006">
    <property type="protein sequence ID" value="PRX41524.1"/>
    <property type="molecule type" value="Genomic_DNA"/>
</dbReference>
<feature type="transmembrane region" description="Helical" evidence="1">
    <location>
        <begin position="144"/>
        <end position="164"/>
    </location>
</feature>
<comment type="caution">
    <text evidence="2">The sequence shown here is derived from an EMBL/GenBank/DDBJ whole genome shotgun (WGS) entry which is preliminary data.</text>
</comment>
<organism evidence="2 3">
    <name type="scientific">Planifilum fimeticola</name>
    <dbReference type="NCBI Taxonomy" id="201975"/>
    <lineage>
        <taxon>Bacteria</taxon>
        <taxon>Bacillati</taxon>
        <taxon>Bacillota</taxon>
        <taxon>Bacilli</taxon>
        <taxon>Bacillales</taxon>
        <taxon>Thermoactinomycetaceae</taxon>
        <taxon>Planifilum</taxon>
    </lineage>
</organism>
<evidence type="ECO:0000313" key="2">
    <source>
        <dbReference type="EMBL" id="PRX41524.1"/>
    </source>
</evidence>
<protein>
    <submittedName>
        <fullName evidence="2">Copper resistance protein D</fullName>
    </submittedName>
</protein>
<feature type="transmembrane region" description="Helical" evidence="1">
    <location>
        <begin position="6"/>
        <end position="35"/>
    </location>
</feature>
<reference evidence="2 3" key="1">
    <citation type="submission" date="2018-03" db="EMBL/GenBank/DDBJ databases">
        <title>Genomic Encyclopedia of Archaeal and Bacterial Type Strains, Phase II (KMG-II): from individual species to whole genera.</title>
        <authorList>
            <person name="Goeker M."/>
        </authorList>
    </citation>
    <scope>NUCLEOTIDE SEQUENCE [LARGE SCALE GENOMIC DNA]</scope>
    <source>
        <strain evidence="2 3">DSM 44946</strain>
    </source>
</reference>
<dbReference type="Proteomes" id="UP000237797">
    <property type="component" value="Unassembled WGS sequence"/>
</dbReference>
<dbReference type="RefSeq" id="WP_106344574.1">
    <property type="nucleotide sequence ID" value="NZ_PVNE01000006.1"/>
</dbReference>